<organism evidence="3 4">
    <name type="scientific">Phaeocystidibacter luteus</name>
    <dbReference type="NCBI Taxonomy" id="911197"/>
    <lineage>
        <taxon>Bacteria</taxon>
        <taxon>Pseudomonadati</taxon>
        <taxon>Bacteroidota</taxon>
        <taxon>Flavobacteriia</taxon>
        <taxon>Flavobacteriales</taxon>
        <taxon>Phaeocystidibacteraceae</taxon>
        <taxon>Phaeocystidibacter</taxon>
    </lineage>
</organism>
<comment type="caution">
    <text evidence="3">The sequence shown here is derived from an EMBL/GenBank/DDBJ whole genome shotgun (WGS) entry which is preliminary data.</text>
</comment>
<evidence type="ECO:0000313" key="4">
    <source>
        <dbReference type="Proteomes" id="UP000468650"/>
    </source>
</evidence>
<feature type="transmembrane region" description="Helical" evidence="1">
    <location>
        <begin position="20"/>
        <end position="40"/>
    </location>
</feature>
<keyword evidence="4" id="KW-1185">Reference proteome</keyword>
<sequence length="515" mass="59825">MLKLFRLDQIERRLFIDKSFVKLTYTFFFLFLSTFIFGQAKQIEILNTRTLKKSRGQTKEFVRLIGDVRMSHEGALMFCDSAHFFPKSNSIIAYQNVHINQGDTLHLYGDKLNYNGNTKQIDIRGNVRLRDPDLELTAPSLQFDRNTNLGYYTNGANIIGPSQKLWSQRGLYNSNNDMLQFKDSVVLVTDNYTVRSDTMLYHSESEQTWFYGRTVISGKNGDIYCKKGYFNALRETSWFVDSVFIYNESQLIRGDSIFYDQKREFGKVYDNVLLRDTAEGYEVTGAFAHYKESSSYAFVTGNPIYSLNVDGDTLHLNGDTLLTYRNNDTAERFLKVYYNVKIFKSDFQGRCDSLFYSEIDSTFHLYESPILWTGTNQMTSDNMDLKLRNGNMDSLFMTGNAFLMSETEEVLYDQIKGKNMYGKFVENELQRIFVSGNGQTVYNAYDENEVLLGINRADCSDLEIRVQDNKIDRIIFLVKPDATLYPVEDIPEGEKRLKGFRPRYDERPTRSDIFQ</sequence>
<protein>
    <recommendedName>
        <fullName evidence="2">Organic solvent tolerance-like N-terminal domain-containing protein</fullName>
    </recommendedName>
</protein>
<dbReference type="InterPro" id="IPR005653">
    <property type="entry name" value="OstA-like_N"/>
</dbReference>
<gene>
    <name evidence="3" type="ORF">F8C67_01310</name>
</gene>
<accession>A0A6N6RLG1</accession>
<dbReference type="Gene3D" id="2.60.450.10">
    <property type="entry name" value="Lipopolysaccharide (LPS) transport protein A like domain"/>
    <property type="match status" value="3"/>
</dbReference>
<dbReference type="EMBL" id="WBVO01000001">
    <property type="protein sequence ID" value="KAB2814400.1"/>
    <property type="molecule type" value="Genomic_DNA"/>
</dbReference>
<evidence type="ECO:0000259" key="2">
    <source>
        <dbReference type="Pfam" id="PF13100"/>
    </source>
</evidence>
<feature type="domain" description="Organic solvent tolerance-like N-terminal" evidence="2">
    <location>
        <begin position="42"/>
        <end position="197"/>
    </location>
</feature>
<dbReference type="AlphaFoldDB" id="A0A6N6RLG1"/>
<evidence type="ECO:0000256" key="1">
    <source>
        <dbReference type="SAM" id="Phobius"/>
    </source>
</evidence>
<keyword evidence="1" id="KW-0472">Membrane</keyword>
<keyword evidence="1" id="KW-0812">Transmembrane</keyword>
<evidence type="ECO:0000313" key="3">
    <source>
        <dbReference type="EMBL" id="KAB2814400.1"/>
    </source>
</evidence>
<reference evidence="3 4" key="1">
    <citation type="submission" date="2019-09" db="EMBL/GenBank/DDBJ databases">
        <title>Genomes of family Cryomorphaceae.</title>
        <authorList>
            <person name="Bowman J.P."/>
        </authorList>
    </citation>
    <scope>NUCLEOTIDE SEQUENCE [LARGE SCALE GENOMIC DNA]</scope>
    <source>
        <strain evidence="3 4">LMG 25704</strain>
    </source>
</reference>
<name>A0A6N6RLG1_9FLAO</name>
<dbReference type="Pfam" id="PF13100">
    <property type="entry name" value="OstA_2"/>
    <property type="match status" value="1"/>
</dbReference>
<proteinExistence type="predicted"/>
<keyword evidence="1" id="KW-1133">Transmembrane helix</keyword>
<dbReference type="OrthoDB" id="9805931at2"/>
<dbReference type="Proteomes" id="UP000468650">
    <property type="component" value="Unassembled WGS sequence"/>
</dbReference>